<evidence type="ECO:0000313" key="5">
    <source>
        <dbReference type="Proteomes" id="UP000005387"/>
    </source>
</evidence>
<dbReference type="AlphaFoldDB" id="E0I5W3"/>
<dbReference type="InterPro" id="IPR050955">
    <property type="entry name" value="Plant_Biomass_Hydrol_Est"/>
</dbReference>
<evidence type="ECO:0000256" key="2">
    <source>
        <dbReference type="ARBA" id="ARBA00022801"/>
    </source>
</evidence>
<dbReference type="GO" id="GO:0008236">
    <property type="term" value="F:serine-type peptidase activity"/>
    <property type="evidence" value="ECO:0007669"/>
    <property type="project" value="InterPro"/>
</dbReference>
<proteinExistence type="predicted"/>
<dbReference type="Gene3D" id="3.40.50.1820">
    <property type="entry name" value="alpha/beta hydrolase"/>
    <property type="match status" value="1"/>
</dbReference>
<evidence type="ECO:0000256" key="1">
    <source>
        <dbReference type="ARBA" id="ARBA00022729"/>
    </source>
</evidence>
<organism evidence="4 5">
    <name type="scientific">Paenibacillus curdlanolyticus YK9</name>
    <dbReference type="NCBI Taxonomy" id="717606"/>
    <lineage>
        <taxon>Bacteria</taxon>
        <taxon>Bacillati</taxon>
        <taxon>Bacillota</taxon>
        <taxon>Bacilli</taxon>
        <taxon>Bacillales</taxon>
        <taxon>Paenibacillaceae</taxon>
        <taxon>Paenibacillus</taxon>
    </lineage>
</organism>
<dbReference type="EMBL" id="AEDD01000002">
    <property type="protein sequence ID" value="EFM12355.1"/>
    <property type="molecule type" value="Genomic_DNA"/>
</dbReference>
<dbReference type="RefSeq" id="WP_006037050.1">
    <property type="nucleotide sequence ID" value="NZ_AEDD01000002.1"/>
</dbReference>
<sequence length="847" mass="96972">MSLEQETVRIQAAYAIGPVRNPFGNDRLNDDLSRIFNQDRICLEDRSSIALADGQIAECRFIDSVNNETKELDLNDYTLCENERLFLVTTLKTTEAKDVCVRTFDIIGKIWVNGELLFNKSGPFRFRLEPGEHLLVIEYFELRVNYSIRISDMAFELSNATELTEDYLSYWLDQRVQVVSESAYAVNSDLHAFYIFGADRLNVPNGTPVSVIVANDEGRTVDQFTACTGMRVEYDVRAISHETYCMLRFHLMYADAYGESRVTDHLALVHPIENVLSNLDRQYEQLVLNGFRNEIDNIQLLGLLNRIRAVAALEPAKVLVKQLRLVKEHWQEFVHACRLIEEGHRFEDTLIERRIGDGYYQSRLDDSLERYSIVLPDGYSSDKQYPLVILLPVCRYELDLPDVRAFFQDRMDEDAILVTFTCRGVTMGSYVGEASFLEGLDVIQQRYSIDEDRIYLSGYSNGAFAAWAIAQAYPDRFAGIAAYAGSASADKLLNLSNVAVLNVCGEFDYAIEASYKKPAAALGGYRYQGIIDPQATHWDTCYYHHLMYGIRWLLQQRRPEHPQRLHYRTDNARHRKCYWIDHITFAQEHPFGQLNAELKTDSLIQIDTLHIDSFEVTLPREAMAERLTIIIDGQSIKLQPNTSSQIRFQKSGDEGSCWQQEALISSKGPLAYASIGFGVLDIYMDRIKVVLPDRYDSLQEESIIQRVANLYARPKNNSWDPNIYVHYPIIAASELTAADIMQCNLIIIAGKMDNHGYLSMLHSQLSIDLTKQADSCVQYIQPNPMNPQKKLLIMASCNYENFNKHMYTRKLTIPSYASGIHPHLNKEVIQFNGRLQATNLDQFITTR</sequence>
<dbReference type="OrthoDB" id="2508423at2"/>
<dbReference type="PANTHER" id="PTHR43037">
    <property type="entry name" value="UNNAMED PRODUCT-RELATED"/>
    <property type="match status" value="1"/>
</dbReference>
<dbReference type="InterPro" id="IPR029058">
    <property type="entry name" value="AB_hydrolase_fold"/>
</dbReference>
<feature type="domain" description="Peptidase S9 prolyl oligopeptidase catalytic" evidence="3">
    <location>
        <begin position="436"/>
        <end position="487"/>
    </location>
</feature>
<gene>
    <name evidence="4" type="ORF">PaecuDRAFT_1035</name>
</gene>
<evidence type="ECO:0000313" key="4">
    <source>
        <dbReference type="EMBL" id="EFM12355.1"/>
    </source>
</evidence>
<dbReference type="GO" id="GO:0006508">
    <property type="term" value="P:proteolysis"/>
    <property type="evidence" value="ECO:0007669"/>
    <property type="project" value="InterPro"/>
</dbReference>
<keyword evidence="5" id="KW-1185">Reference proteome</keyword>
<protein>
    <recommendedName>
        <fullName evidence="3">Peptidase S9 prolyl oligopeptidase catalytic domain-containing protein</fullName>
    </recommendedName>
</protein>
<dbReference type="SUPFAM" id="SSF53474">
    <property type="entry name" value="alpha/beta-Hydrolases"/>
    <property type="match status" value="1"/>
</dbReference>
<dbReference type="eggNOG" id="COG3509">
    <property type="taxonomic scope" value="Bacteria"/>
</dbReference>
<reference evidence="4 5" key="1">
    <citation type="submission" date="2010-07" db="EMBL/GenBank/DDBJ databases">
        <title>The draft genome of Paenibacillus curdlanolyticus YK9.</title>
        <authorList>
            <consortium name="US DOE Joint Genome Institute (JGI-PGF)"/>
            <person name="Lucas S."/>
            <person name="Copeland A."/>
            <person name="Lapidus A."/>
            <person name="Cheng J.-F."/>
            <person name="Bruce D."/>
            <person name="Goodwin L."/>
            <person name="Pitluck S."/>
            <person name="Land M.L."/>
            <person name="Hauser L."/>
            <person name="Chang Y.-J."/>
            <person name="Jeffries C."/>
            <person name="Anderson I.J."/>
            <person name="Johnson E."/>
            <person name="Loganathan U."/>
            <person name="Mulhopadhyay B."/>
            <person name="Kyrpides N."/>
            <person name="Woyke T.J."/>
        </authorList>
    </citation>
    <scope>NUCLEOTIDE SEQUENCE [LARGE SCALE GENOMIC DNA]</scope>
    <source>
        <strain evidence="4 5">YK9</strain>
    </source>
</reference>
<dbReference type="Pfam" id="PF00326">
    <property type="entry name" value="Peptidase_S9"/>
    <property type="match status" value="1"/>
</dbReference>
<keyword evidence="2" id="KW-0378">Hydrolase</keyword>
<evidence type="ECO:0000259" key="3">
    <source>
        <dbReference type="Pfam" id="PF00326"/>
    </source>
</evidence>
<dbReference type="InterPro" id="IPR001375">
    <property type="entry name" value="Peptidase_S9_cat"/>
</dbReference>
<dbReference type="Proteomes" id="UP000005387">
    <property type="component" value="Unassembled WGS sequence"/>
</dbReference>
<dbReference type="STRING" id="717606.PaecuDRAFT_1035"/>
<name>E0I5W3_9BACL</name>
<keyword evidence="1" id="KW-0732">Signal</keyword>
<dbReference type="PANTHER" id="PTHR43037:SF5">
    <property type="entry name" value="FERULOYL ESTERASE"/>
    <property type="match status" value="1"/>
</dbReference>
<accession>E0I5W3</accession>